<sequence length="37" mass="3929">MGLTIVDLQGPAGPLGDLDMRPERPLLLGDAVLTVRK</sequence>
<evidence type="ECO:0000313" key="2">
    <source>
        <dbReference type="Proteomes" id="UP000386281"/>
    </source>
</evidence>
<gene>
    <name evidence="1" type="ORF">NCTC12391_03629</name>
</gene>
<dbReference type="AlphaFoldDB" id="A0A449DD10"/>
<dbReference type="EMBL" id="CAACXN010000021">
    <property type="protein sequence ID" value="VEW15462.1"/>
    <property type="molecule type" value="Genomic_DNA"/>
</dbReference>
<proteinExistence type="predicted"/>
<evidence type="ECO:0000313" key="1">
    <source>
        <dbReference type="EMBL" id="VEW15462.1"/>
    </source>
</evidence>
<name>A0A449DD10_9MICO</name>
<protein>
    <submittedName>
        <fullName evidence="1">Uncharacterized protein</fullName>
    </submittedName>
</protein>
<organism evidence="1 2">
    <name type="scientific">Brevibacterium casei</name>
    <dbReference type="NCBI Taxonomy" id="33889"/>
    <lineage>
        <taxon>Bacteria</taxon>
        <taxon>Bacillati</taxon>
        <taxon>Actinomycetota</taxon>
        <taxon>Actinomycetes</taxon>
        <taxon>Micrococcales</taxon>
        <taxon>Brevibacteriaceae</taxon>
        <taxon>Brevibacterium</taxon>
    </lineage>
</organism>
<dbReference type="Proteomes" id="UP000386281">
    <property type="component" value="Unassembled WGS sequence"/>
</dbReference>
<reference evidence="1 2" key="1">
    <citation type="submission" date="2019-02" db="EMBL/GenBank/DDBJ databases">
        <authorList>
            <consortium name="Pathogen Informatics"/>
        </authorList>
    </citation>
    <scope>NUCLEOTIDE SEQUENCE [LARGE SCALE GENOMIC DNA]</scope>
    <source>
        <strain evidence="1 2">3012STDY7078520</strain>
    </source>
</reference>
<accession>A0A449DD10</accession>